<evidence type="ECO:0000256" key="4">
    <source>
        <dbReference type="ARBA" id="ARBA00023004"/>
    </source>
</evidence>
<dbReference type="GO" id="GO:0046872">
    <property type="term" value="F:metal ion binding"/>
    <property type="evidence" value="ECO:0007669"/>
    <property type="project" value="UniProtKB-KW"/>
</dbReference>
<dbReference type="Gene3D" id="1.25.40.10">
    <property type="entry name" value="Tetratricopeptide repeat domain"/>
    <property type="match status" value="1"/>
</dbReference>
<dbReference type="Proteomes" id="UP000016587">
    <property type="component" value="Chromosome"/>
</dbReference>
<keyword evidence="2" id="KW-0949">S-adenosyl-L-methionine</keyword>
<keyword evidence="3" id="KW-0479">Metal-binding</keyword>
<reference evidence="8" key="2">
    <citation type="submission" date="2013-07" db="EMBL/GenBank/DDBJ databases">
        <authorList>
            <person name="Morais-Silva F.O."/>
            <person name="Rezende A.M."/>
            <person name="Pimentel C."/>
            <person name="Resende D.M."/>
            <person name="Santos C.I."/>
            <person name="Clemente C."/>
            <person name="de Oliveira L.M."/>
            <person name="da Silva S.M."/>
            <person name="Costa D.A."/>
            <person name="Varela-Raposo A."/>
            <person name="Horacio E.C.A."/>
            <person name="Matos M."/>
            <person name="Flores O."/>
            <person name="Ruiz J.C."/>
            <person name="Rodrigues-Pousada C."/>
        </authorList>
    </citation>
    <scope>NUCLEOTIDE SEQUENCE [LARGE SCALE GENOMIC DNA]</scope>
    <source>
        <strain evidence="8">ATCC 19364 / DSM 1382 / NCIMB 9332 / VKM B-1759</strain>
    </source>
</reference>
<dbReference type="InterPro" id="IPR011990">
    <property type="entry name" value="TPR-like_helical_dom_sf"/>
</dbReference>
<keyword evidence="5" id="KW-0411">Iron-sulfur</keyword>
<dbReference type="OrthoDB" id="9782387at2"/>
<dbReference type="SFLD" id="SFLDS00029">
    <property type="entry name" value="Radical_SAM"/>
    <property type="match status" value="1"/>
</dbReference>
<dbReference type="InterPro" id="IPR007197">
    <property type="entry name" value="rSAM"/>
</dbReference>
<dbReference type="RefSeq" id="WP_021761036.1">
    <property type="nucleotide sequence ID" value="NC_022444.1"/>
</dbReference>
<feature type="domain" description="Radical SAM core" evidence="6">
    <location>
        <begin position="2"/>
        <end position="208"/>
    </location>
</feature>
<keyword evidence="4" id="KW-0408">Iron</keyword>
<dbReference type="STRING" id="1121448.DGI_2325"/>
<dbReference type="Gene3D" id="3.20.20.70">
    <property type="entry name" value="Aldolase class I"/>
    <property type="match status" value="1"/>
</dbReference>
<proteinExistence type="predicted"/>
<evidence type="ECO:0000313" key="8">
    <source>
        <dbReference type="Proteomes" id="UP000016587"/>
    </source>
</evidence>
<dbReference type="AlphaFoldDB" id="T2GCS3"/>
<comment type="cofactor">
    <cofactor evidence="1">
        <name>[4Fe-4S] cluster</name>
        <dbReference type="ChEBI" id="CHEBI:49883"/>
    </cofactor>
</comment>
<evidence type="ECO:0000256" key="2">
    <source>
        <dbReference type="ARBA" id="ARBA00022691"/>
    </source>
</evidence>
<dbReference type="SUPFAM" id="SSF102114">
    <property type="entry name" value="Radical SAM enzymes"/>
    <property type="match status" value="1"/>
</dbReference>
<dbReference type="PANTHER" id="PTHR11228">
    <property type="entry name" value="RADICAL SAM DOMAIN PROTEIN"/>
    <property type="match status" value="1"/>
</dbReference>
<sequence length="421" mass="47390">MATAPFHLMWNMTRRCNFQCRYCYFPHEAAPVEPVVPAGVLLDFLDATGEEWVVGMTGGEPFLYPDFVDLCHELSLRHRISIDTNLSISRLVRDFADRVDPARVHDLYIALHIEERRRKGLVDAFVEDIRLLLERGFHLTVNYVVHPQLVPEFRKDREWFGARGVPITPRPFKGFFDGQEYPNAYNAEARAVFAEFPRAGRKMAFNFQGVPCRGGRTLLRLEPDGQLYRCSGEKRDLGNMLTTPRRLDTDEPCRARRCPCLGPNYVLLSPAQDALLAGLQAMVTGNSTAAREQFLIALSLDPELPAAANNLGVLDWEAGAHEAARARFVQALALDPGADLFVGNLAAALAAHGEHLRAKEMVQRQMDPAWQTILTPLARQLARGEETVGWPRLCVDFVPEHRREAMGIPFRLPVRPGIDME</sequence>
<dbReference type="GO" id="GO:0003824">
    <property type="term" value="F:catalytic activity"/>
    <property type="evidence" value="ECO:0007669"/>
    <property type="project" value="InterPro"/>
</dbReference>
<gene>
    <name evidence="7" type="ORF">DGI_2325</name>
</gene>
<name>T2GCS3_MEGG1</name>
<keyword evidence="8" id="KW-1185">Reference proteome</keyword>
<dbReference type="InterPro" id="IPR013785">
    <property type="entry name" value="Aldolase_TIM"/>
</dbReference>
<evidence type="ECO:0000313" key="7">
    <source>
        <dbReference type="EMBL" id="AGW14078.1"/>
    </source>
</evidence>
<evidence type="ECO:0000256" key="1">
    <source>
        <dbReference type="ARBA" id="ARBA00001966"/>
    </source>
</evidence>
<protein>
    <submittedName>
        <fullName evidence="7">Putative Radical SAM domain protein</fullName>
    </submittedName>
</protein>
<evidence type="ECO:0000256" key="3">
    <source>
        <dbReference type="ARBA" id="ARBA00022723"/>
    </source>
</evidence>
<reference evidence="7 8" key="1">
    <citation type="journal article" date="2013" name="J. Bacteriol.">
        <title>Roles of HynAB and Ech, the only two hydrogenases found in the model sulfate reducer Desulfovibrio gigas.</title>
        <authorList>
            <person name="Morais-Silva F.O."/>
            <person name="Santos C.I."/>
            <person name="Rodrigues R."/>
            <person name="Pereira I.A."/>
            <person name="Rodrigues-Pousada C."/>
        </authorList>
    </citation>
    <scope>NUCLEOTIDE SEQUENCE [LARGE SCALE GENOMIC DNA]</scope>
    <source>
        <strain evidence="8">ATCC 19364 / DSM 1382 / NCIMB 9332 / VKM B-1759</strain>
    </source>
</reference>
<dbReference type="Pfam" id="PF04055">
    <property type="entry name" value="Radical_SAM"/>
    <property type="match status" value="1"/>
</dbReference>
<dbReference type="PATRIC" id="fig|1121448.10.peg.2278"/>
<dbReference type="EMBL" id="CP006585">
    <property type="protein sequence ID" value="AGW14078.1"/>
    <property type="molecule type" value="Genomic_DNA"/>
</dbReference>
<dbReference type="InterPro" id="IPR058240">
    <property type="entry name" value="rSAM_sf"/>
</dbReference>
<dbReference type="SUPFAM" id="SSF48452">
    <property type="entry name" value="TPR-like"/>
    <property type="match status" value="1"/>
</dbReference>
<dbReference type="KEGG" id="dgg:DGI_2325"/>
<evidence type="ECO:0000259" key="6">
    <source>
        <dbReference type="PROSITE" id="PS51918"/>
    </source>
</evidence>
<organism evidence="7 8">
    <name type="scientific">Megalodesulfovibrio gigas (strain ATCC 19364 / DSM 1382 / NCIMB 9332 / VKM B-1759)</name>
    <name type="common">Desulfovibrio gigas</name>
    <dbReference type="NCBI Taxonomy" id="1121448"/>
    <lineage>
        <taxon>Bacteria</taxon>
        <taxon>Pseudomonadati</taxon>
        <taxon>Thermodesulfobacteriota</taxon>
        <taxon>Desulfovibrionia</taxon>
        <taxon>Desulfovibrionales</taxon>
        <taxon>Desulfovibrionaceae</taxon>
        <taxon>Megalodesulfovibrio</taxon>
    </lineage>
</organism>
<dbReference type="PROSITE" id="PS51918">
    <property type="entry name" value="RADICAL_SAM"/>
    <property type="match status" value="1"/>
</dbReference>
<dbReference type="CDD" id="cd01335">
    <property type="entry name" value="Radical_SAM"/>
    <property type="match status" value="1"/>
</dbReference>
<dbReference type="GO" id="GO:0051536">
    <property type="term" value="F:iron-sulfur cluster binding"/>
    <property type="evidence" value="ECO:0007669"/>
    <property type="project" value="UniProtKB-KW"/>
</dbReference>
<accession>T2GCS3</accession>
<dbReference type="PANTHER" id="PTHR11228:SF7">
    <property type="entry name" value="PQQA PEPTIDE CYCLASE"/>
    <property type="match status" value="1"/>
</dbReference>
<dbReference type="eggNOG" id="COG0535">
    <property type="taxonomic scope" value="Bacteria"/>
</dbReference>
<dbReference type="InterPro" id="IPR050377">
    <property type="entry name" value="Radical_SAM_PqqE_MftC-like"/>
</dbReference>
<dbReference type="HOGENOM" id="CLU_747480_0_0_7"/>
<dbReference type="SFLD" id="SFLDG01067">
    <property type="entry name" value="SPASM/twitch_domain_containing"/>
    <property type="match status" value="1"/>
</dbReference>
<evidence type="ECO:0000256" key="5">
    <source>
        <dbReference type="ARBA" id="ARBA00023014"/>
    </source>
</evidence>